<keyword evidence="1" id="KW-1133">Transmembrane helix</keyword>
<reference evidence="2 3" key="1">
    <citation type="submission" date="2024-05" db="EMBL/GenBank/DDBJ databases">
        <authorList>
            <person name="Wallberg A."/>
        </authorList>
    </citation>
    <scope>NUCLEOTIDE SEQUENCE [LARGE SCALE GENOMIC DNA]</scope>
</reference>
<keyword evidence="1" id="KW-0472">Membrane</keyword>
<keyword evidence="3" id="KW-1185">Reference proteome</keyword>
<protein>
    <submittedName>
        <fullName evidence="2">Uncharacterized protein</fullName>
    </submittedName>
</protein>
<accession>A0AAV2QQG9</accession>
<evidence type="ECO:0000313" key="3">
    <source>
        <dbReference type="Proteomes" id="UP001497623"/>
    </source>
</evidence>
<evidence type="ECO:0000256" key="1">
    <source>
        <dbReference type="SAM" id="Phobius"/>
    </source>
</evidence>
<organism evidence="2 3">
    <name type="scientific">Meganyctiphanes norvegica</name>
    <name type="common">Northern krill</name>
    <name type="synonym">Thysanopoda norvegica</name>
    <dbReference type="NCBI Taxonomy" id="48144"/>
    <lineage>
        <taxon>Eukaryota</taxon>
        <taxon>Metazoa</taxon>
        <taxon>Ecdysozoa</taxon>
        <taxon>Arthropoda</taxon>
        <taxon>Crustacea</taxon>
        <taxon>Multicrustacea</taxon>
        <taxon>Malacostraca</taxon>
        <taxon>Eumalacostraca</taxon>
        <taxon>Eucarida</taxon>
        <taxon>Euphausiacea</taxon>
        <taxon>Euphausiidae</taxon>
        <taxon>Meganyctiphanes</taxon>
    </lineage>
</organism>
<comment type="caution">
    <text evidence="2">The sequence shown here is derived from an EMBL/GenBank/DDBJ whole genome shotgun (WGS) entry which is preliminary data.</text>
</comment>
<feature type="transmembrane region" description="Helical" evidence="1">
    <location>
        <begin position="71"/>
        <end position="93"/>
    </location>
</feature>
<keyword evidence="1" id="KW-0812">Transmembrane</keyword>
<sequence length="168" mass="18377">MGCNPNALTSCHTASKAINLAISITCIVLLLHFDLRYDLWKDPPVLGMENAQMSQEEAVIIREREPIVRSLVGHMALGTSALVSFTMIISYLFKCEDPGLDAILSLAVGCFSIAGGGLTIETYYDQLPLLNNDSDHQHYYIIAGIAMGALMLLNALIFFIDAIVKIRS</sequence>
<feature type="transmembrane region" description="Helical" evidence="1">
    <location>
        <begin position="100"/>
        <end position="120"/>
    </location>
</feature>
<feature type="transmembrane region" description="Helical" evidence="1">
    <location>
        <begin position="140"/>
        <end position="164"/>
    </location>
</feature>
<proteinExistence type="predicted"/>
<feature type="transmembrane region" description="Helical" evidence="1">
    <location>
        <begin position="17"/>
        <end position="35"/>
    </location>
</feature>
<gene>
    <name evidence="2" type="ORF">MNOR_LOCUS15592</name>
</gene>
<dbReference type="EMBL" id="CAXKWB010009822">
    <property type="protein sequence ID" value="CAL4096174.1"/>
    <property type="molecule type" value="Genomic_DNA"/>
</dbReference>
<dbReference type="Proteomes" id="UP001497623">
    <property type="component" value="Unassembled WGS sequence"/>
</dbReference>
<name>A0AAV2QQG9_MEGNR</name>
<dbReference type="AlphaFoldDB" id="A0AAV2QQG9"/>
<evidence type="ECO:0000313" key="2">
    <source>
        <dbReference type="EMBL" id="CAL4096174.1"/>
    </source>
</evidence>